<comment type="caution">
    <text evidence="3">The sequence shown here is derived from an EMBL/GenBank/DDBJ whole genome shotgun (WGS) entry which is preliminary data.</text>
</comment>
<dbReference type="Gene3D" id="3.40.50.1110">
    <property type="entry name" value="SGNH hydrolase"/>
    <property type="match status" value="1"/>
</dbReference>
<evidence type="ECO:0000256" key="1">
    <source>
        <dbReference type="SAM" id="SignalP"/>
    </source>
</evidence>
<dbReference type="PANTHER" id="PTHR30383:SF27">
    <property type="entry name" value="SPORE GERMINATION LIPASE LIPC"/>
    <property type="match status" value="1"/>
</dbReference>
<accession>A0ABS2ZCT9</accession>
<feature type="chain" id="PRO_5047015085" description="SGNH hydrolase-type esterase domain-containing protein" evidence="1">
    <location>
        <begin position="24"/>
        <end position="237"/>
    </location>
</feature>
<proteinExistence type="predicted"/>
<dbReference type="InterPro" id="IPR036514">
    <property type="entry name" value="SGNH_hydro_sf"/>
</dbReference>
<evidence type="ECO:0000313" key="4">
    <source>
        <dbReference type="Proteomes" id="UP001319060"/>
    </source>
</evidence>
<dbReference type="Proteomes" id="UP001319060">
    <property type="component" value="Unassembled WGS sequence"/>
</dbReference>
<dbReference type="InterPro" id="IPR013830">
    <property type="entry name" value="SGNH_hydro"/>
</dbReference>
<sequence length="237" mass="26599">MKKKIFSLMTIGALFSNSSATFAYLPSDQNHEYVALGDSIPAGMTPSGSYDLSYPDYLKNMFDGSSSKLADYDNFAVSGYTSEQLKYDVENNETIRQELSEATHITITIGANDLFQKLLTNPSTVHQGIAAASTNLDSILTTIDTLNPDADVYVMGYYNTFAYYPEQVQDFLVPLSNALNNEIEMRTVENGDTYVPTAHVIDQKFEKYMPNPDDNHLNVKGYKVIAKEFWKTIKQNR</sequence>
<dbReference type="PANTHER" id="PTHR30383">
    <property type="entry name" value="THIOESTERASE 1/PROTEASE 1/LYSOPHOSPHOLIPASE L1"/>
    <property type="match status" value="1"/>
</dbReference>
<dbReference type="InterPro" id="IPR051532">
    <property type="entry name" value="Ester_Hydrolysis_Enzymes"/>
</dbReference>
<reference evidence="3 4" key="1">
    <citation type="submission" date="2021-01" db="EMBL/GenBank/DDBJ databases">
        <title>Genome Sequencing of Type Strains.</title>
        <authorList>
            <person name="Lemaire J.F."/>
            <person name="Inderbitzin P."/>
            <person name="Collins S.B."/>
            <person name="Wespe N."/>
            <person name="Knight-Connoni V."/>
        </authorList>
    </citation>
    <scope>NUCLEOTIDE SEQUENCE [LARGE SCALE GENOMIC DNA]</scope>
    <source>
        <strain evidence="3 4">DSM 14730</strain>
    </source>
</reference>
<keyword evidence="1" id="KW-0732">Signal</keyword>
<dbReference type="RefSeq" id="WP_188402380.1">
    <property type="nucleotide sequence ID" value="NZ_BMCE01000002.1"/>
</dbReference>
<evidence type="ECO:0000259" key="2">
    <source>
        <dbReference type="Pfam" id="PF13472"/>
    </source>
</evidence>
<name>A0ABS2ZCT9_9BACL</name>
<evidence type="ECO:0000313" key="3">
    <source>
        <dbReference type="EMBL" id="MBN3545502.1"/>
    </source>
</evidence>
<keyword evidence="4" id="KW-1185">Reference proteome</keyword>
<dbReference type="EMBL" id="JAFHKS010000043">
    <property type="protein sequence ID" value="MBN3545502.1"/>
    <property type="molecule type" value="Genomic_DNA"/>
</dbReference>
<dbReference type="SUPFAM" id="SSF52266">
    <property type="entry name" value="SGNH hydrolase"/>
    <property type="match status" value="1"/>
</dbReference>
<feature type="signal peptide" evidence="1">
    <location>
        <begin position="1"/>
        <end position="23"/>
    </location>
</feature>
<gene>
    <name evidence="3" type="ORF">JYA64_09360</name>
</gene>
<organism evidence="3 4">
    <name type="scientific">Fictibacillus barbaricus</name>
    <dbReference type="NCBI Taxonomy" id="182136"/>
    <lineage>
        <taxon>Bacteria</taxon>
        <taxon>Bacillati</taxon>
        <taxon>Bacillota</taxon>
        <taxon>Bacilli</taxon>
        <taxon>Bacillales</taxon>
        <taxon>Fictibacillaceae</taxon>
        <taxon>Fictibacillus</taxon>
    </lineage>
</organism>
<feature type="domain" description="SGNH hydrolase-type esterase" evidence="2">
    <location>
        <begin position="35"/>
        <end position="224"/>
    </location>
</feature>
<protein>
    <recommendedName>
        <fullName evidence="2">SGNH hydrolase-type esterase domain-containing protein</fullName>
    </recommendedName>
</protein>
<dbReference type="Pfam" id="PF13472">
    <property type="entry name" value="Lipase_GDSL_2"/>
    <property type="match status" value="1"/>
</dbReference>